<sequence length="113" mass="12485">MDKTGRVQGRTVTASFGGVRGRHSTSDPPSTHTLLLLVFIMIQVALGSSTQPPYASFRSPPPLPSHLSHTPVPYEAYGSVHPPSHLHPQCMIPTYMLLLYVLIYHIDLQLRSL</sequence>
<dbReference type="Proteomes" id="UP001060085">
    <property type="component" value="Linkage Group LG06"/>
</dbReference>
<accession>A0ACC0AG15</accession>
<protein>
    <submittedName>
        <fullName evidence="1">Uncharacterized protein</fullName>
    </submittedName>
</protein>
<name>A0ACC0AG15_CATRO</name>
<reference evidence="2" key="1">
    <citation type="journal article" date="2023" name="Nat. Plants">
        <title>Single-cell RNA sequencing provides a high-resolution roadmap for understanding the multicellular compartmentation of specialized metabolism.</title>
        <authorList>
            <person name="Sun S."/>
            <person name="Shen X."/>
            <person name="Li Y."/>
            <person name="Li Y."/>
            <person name="Wang S."/>
            <person name="Li R."/>
            <person name="Zhang H."/>
            <person name="Shen G."/>
            <person name="Guo B."/>
            <person name="Wei J."/>
            <person name="Xu J."/>
            <person name="St-Pierre B."/>
            <person name="Chen S."/>
            <person name="Sun C."/>
        </authorList>
    </citation>
    <scope>NUCLEOTIDE SEQUENCE [LARGE SCALE GENOMIC DNA]</scope>
</reference>
<dbReference type="EMBL" id="CM044706">
    <property type="protein sequence ID" value="KAI5658441.1"/>
    <property type="molecule type" value="Genomic_DNA"/>
</dbReference>
<organism evidence="1 2">
    <name type="scientific">Catharanthus roseus</name>
    <name type="common">Madagascar periwinkle</name>
    <name type="synonym">Vinca rosea</name>
    <dbReference type="NCBI Taxonomy" id="4058"/>
    <lineage>
        <taxon>Eukaryota</taxon>
        <taxon>Viridiplantae</taxon>
        <taxon>Streptophyta</taxon>
        <taxon>Embryophyta</taxon>
        <taxon>Tracheophyta</taxon>
        <taxon>Spermatophyta</taxon>
        <taxon>Magnoliopsida</taxon>
        <taxon>eudicotyledons</taxon>
        <taxon>Gunneridae</taxon>
        <taxon>Pentapetalae</taxon>
        <taxon>asterids</taxon>
        <taxon>lamiids</taxon>
        <taxon>Gentianales</taxon>
        <taxon>Apocynaceae</taxon>
        <taxon>Rauvolfioideae</taxon>
        <taxon>Vinceae</taxon>
        <taxon>Catharanthinae</taxon>
        <taxon>Catharanthus</taxon>
    </lineage>
</organism>
<evidence type="ECO:0000313" key="1">
    <source>
        <dbReference type="EMBL" id="KAI5658441.1"/>
    </source>
</evidence>
<keyword evidence="2" id="KW-1185">Reference proteome</keyword>
<comment type="caution">
    <text evidence="1">The sequence shown here is derived from an EMBL/GenBank/DDBJ whole genome shotgun (WGS) entry which is preliminary data.</text>
</comment>
<evidence type="ECO:0000313" key="2">
    <source>
        <dbReference type="Proteomes" id="UP001060085"/>
    </source>
</evidence>
<gene>
    <name evidence="1" type="ORF">M9H77_27234</name>
</gene>
<proteinExistence type="predicted"/>